<dbReference type="InterPro" id="IPR020067">
    <property type="entry name" value="Frizzled_dom"/>
</dbReference>
<dbReference type="SUPFAM" id="SSF63501">
    <property type="entry name" value="Frizzled cysteine-rich domain"/>
    <property type="match status" value="1"/>
</dbReference>
<name>A0A210QKF2_MIZYE</name>
<keyword evidence="4" id="KW-0732">Signal</keyword>
<accession>A0A210QKF2</accession>
<dbReference type="GO" id="GO:0017147">
    <property type="term" value="F:Wnt-protein binding"/>
    <property type="evidence" value="ECO:0007669"/>
    <property type="project" value="TreeGrafter"/>
</dbReference>
<evidence type="ECO:0000256" key="1">
    <source>
        <dbReference type="ARBA" id="ARBA00022473"/>
    </source>
</evidence>
<feature type="domain" description="FZ" evidence="5">
    <location>
        <begin position="31"/>
        <end position="135"/>
    </location>
</feature>
<keyword evidence="2 3" id="KW-1015">Disulfide bond</keyword>
<dbReference type="SMART" id="SM00063">
    <property type="entry name" value="FRI"/>
    <property type="match status" value="1"/>
</dbReference>
<dbReference type="GO" id="GO:0005886">
    <property type="term" value="C:plasma membrane"/>
    <property type="evidence" value="ECO:0007669"/>
    <property type="project" value="TreeGrafter"/>
</dbReference>
<proteinExistence type="predicted"/>
<dbReference type="GO" id="GO:0060070">
    <property type="term" value="P:canonical Wnt signaling pathway"/>
    <property type="evidence" value="ECO:0007669"/>
    <property type="project" value="TreeGrafter"/>
</dbReference>
<dbReference type="EMBL" id="NEDP02003195">
    <property type="protein sequence ID" value="OWF49225.1"/>
    <property type="molecule type" value="Genomic_DNA"/>
</dbReference>
<evidence type="ECO:0000313" key="7">
    <source>
        <dbReference type="Proteomes" id="UP000242188"/>
    </source>
</evidence>
<comment type="caution">
    <text evidence="3">Lacks conserved residue(s) required for the propagation of feature annotation.</text>
</comment>
<feature type="disulfide bond" evidence="3">
    <location>
        <begin position="36"/>
        <end position="97"/>
    </location>
</feature>
<dbReference type="Gene3D" id="1.10.2000.10">
    <property type="entry name" value="Frizzled cysteine-rich domain"/>
    <property type="match status" value="1"/>
</dbReference>
<dbReference type="GO" id="GO:0042813">
    <property type="term" value="F:Wnt receptor activity"/>
    <property type="evidence" value="ECO:0007669"/>
    <property type="project" value="TreeGrafter"/>
</dbReference>
<evidence type="ECO:0000256" key="2">
    <source>
        <dbReference type="ARBA" id="ARBA00023157"/>
    </source>
</evidence>
<keyword evidence="7" id="KW-1185">Reference proteome</keyword>
<dbReference type="InterPro" id="IPR015526">
    <property type="entry name" value="Frizzled/SFRP"/>
</dbReference>
<evidence type="ECO:0000256" key="4">
    <source>
        <dbReference type="SAM" id="SignalP"/>
    </source>
</evidence>
<dbReference type="PANTHER" id="PTHR11309">
    <property type="entry name" value="FRIZZLED"/>
    <property type="match status" value="1"/>
</dbReference>
<dbReference type="InterPro" id="IPR036790">
    <property type="entry name" value="Frizzled_dom_sf"/>
</dbReference>
<dbReference type="Proteomes" id="UP000242188">
    <property type="component" value="Unassembled WGS sequence"/>
</dbReference>
<organism evidence="6 7">
    <name type="scientific">Mizuhopecten yessoensis</name>
    <name type="common">Japanese scallop</name>
    <name type="synonym">Patinopecten yessoensis</name>
    <dbReference type="NCBI Taxonomy" id="6573"/>
    <lineage>
        <taxon>Eukaryota</taxon>
        <taxon>Metazoa</taxon>
        <taxon>Spiralia</taxon>
        <taxon>Lophotrochozoa</taxon>
        <taxon>Mollusca</taxon>
        <taxon>Bivalvia</taxon>
        <taxon>Autobranchia</taxon>
        <taxon>Pteriomorphia</taxon>
        <taxon>Pectinida</taxon>
        <taxon>Pectinoidea</taxon>
        <taxon>Pectinidae</taxon>
        <taxon>Mizuhopecten</taxon>
    </lineage>
</organism>
<comment type="caution">
    <text evidence="6">The sequence shown here is derived from an EMBL/GenBank/DDBJ whole genome shotgun (WGS) entry which is preliminary data.</text>
</comment>
<feature type="disulfide bond" evidence="3">
    <location>
        <begin position="111"/>
        <end position="135"/>
    </location>
</feature>
<protein>
    <submittedName>
        <fullName evidence="6">Frizzled-1</fullName>
    </submittedName>
</protein>
<evidence type="ECO:0000256" key="3">
    <source>
        <dbReference type="PROSITE-ProRule" id="PRU00090"/>
    </source>
</evidence>
<sequence length="194" mass="21873">MHRKGITMRTTLLLYTVFVMLGVHLAVSQQSDEGPCQTITVPLCSTMPYSLAFMPNRFGHSHMDDAGMVVHQFYPLVKVNCSAALKPFLCAAYFPKCSARGGGLEPCARLCREAKNGCAPLMNRYGFQWPDTLDCHLFSENYRYRQTSVIYKFDRLVVQSGNEDTKIILRTIDFAVTITNAPVRFGKYQPVKSL</sequence>
<dbReference type="PROSITE" id="PS50038">
    <property type="entry name" value="FZ"/>
    <property type="match status" value="1"/>
</dbReference>
<dbReference type="Pfam" id="PF01392">
    <property type="entry name" value="Fz"/>
    <property type="match status" value="1"/>
</dbReference>
<dbReference type="STRING" id="6573.A0A210QKF2"/>
<dbReference type="AlphaFoldDB" id="A0A210QKF2"/>
<evidence type="ECO:0000313" key="6">
    <source>
        <dbReference type="EMBL" id="OWF49225.1"/>
    </source>
</evidence>
<keyword evidence="1" id="KW-0217">Developmental protein</keyword>
<evidence type="ECO:0000259" key="5">
    <source>
        <dbReference type="PROSITE" id="PS50038"/>
    </source>
</evidence>
<reference evidence="6 7" key="1">
    <citation type="journal article" date="2017" name="Nat. Ecol. Evol.">
        <title>Scallop genome provides insights into evolution of bilaterian karyotype and development.</title>
        <authorList>
            <person name="Wang S."/>
            <person name="Zhang J."/>
            <person name="Jiao W."/>
            <person name="Li J."/>
            <person name="Xun X."/>
            <person name="Sun Y."/>
            <person name="Guo X."/>
            <person name="Huan P."/>
            <person name="Dong B."/>
            <person name="Zhang L."/>
            <person name="Hu X."/>
            <person name="Sun X."/>
            <person name="Wang J."/>
            <person name="Zhao C."/>
            <person name="Wang Y."/>
            <person name="Wang D."/>
            <person name="Huang X."/>
            <person name="Wang R."/>
            <person name="Lv J."/>
            <person name="Li Y."/>
            <person name="Zhang Z."/>
            <person name="Liu B."/>
            <person name="Lu W."/>
            <person name="Hui Y."/>
            <person name="Liang J."/>
            <person name="Zhou Z."/>
            <person name="Hou R."/>
            <person name="Li X."/>
            <person name="Liu Y."/>
            <person name="Li H."/>
            <person name="Ning X."/>
            <person name="Lin Y."/>
            <person name="Zhao L."/>
            <person name="Xing Q."/>
            <person name="Dou J."/>
            <person name="Li Y."/>
            <person name="Mao J."/>
            <person name="Guo H."/>
            <person name="Dou H."/>
            <person name="Li T."/>
            <person name="Mu C."/>
            <person name="Jiang W."/>
            <person name="Fu Q."/>
            <person name="Fu X."/>
            <person name="Miao Y."/>
            <person name="Liu J."/>
            <person name="Yu Q."/>
            <person name="Li R."/>
            <person name="Liao H."/>
            <person name="Li X."/>
            <person name="Kong Y."/>
            <person name="Jiang Z."/>
            <person name="Chourrout D."/>
            <person name="Li R."/>
            <person name="Bao Z."/>
        </authorList>
    </citation>
    <scope>NUCLEOTIDE SEQUENCE [LARGE SCALE GENOMIC DNA]</scope>
    <source>
        <strain evidence="6 7">PY_sf001</strain>
    </source>
</reference>
<feature type="disulfide bond" evidence="3">
    <location>
        <begin position="44"/>
        <end position="90"/>
    </location>
</feature>
<dbReference type="GO" id="GO:0035567">
    <property type="term" value="P:non-canonical Wnt signaling pathway"/>
    <property type="evidence" value="ECO:0007669"/>
    <property type="project" value="TreeGrafter"/>
</dbReference>
<feature type="signal peptide" evidence="4">
    <location>
        <begin position="1"/>
        <end position="28"/>
    </location>
</feature>
<feature type="chain" id="PRO_5012148707" evidence="4">
    <location>
        <begin position="29"/>
        <end position="194"/>
    </location>
</feature>
<dbReference type="OrthoDB" id="10053709at2759"/>
<gene>
    <name evidence="6" type="ORF">KP79_PYT24468</name>
</gene>